<keyword evidence="3" id="KW-0645">Protease</keyword>
<reference evidence="3" key="1">
    <citation type="submission" date="2020-12" db="EMBL/GenBank/DDBJ databases">
        <title>Clostridium thailandense sp. nov., a novel acetogenic bacterium isolated from peat land soil in Thailand.</title>
        <authorList>
            <person name="Chaikitkaew S."/>
            <person name="Birkeland N.K."/>
        </authorList>
    </citation>
    <scope>NUCLEOTIDE SEQUENCE</scope>
    <source>
        <strain evidence="3">PL3</strain>
    </source>
</reference>
<keyword evidence="1" id="KW-1133">Transmembrane helix</keyword>
<organism evidence="3 4">
    <name type="scientific">Clostridium thailandense</name>
    <dbReference type="NCBI Taxonomy" id="2794346"/>
    <lineage>
        <taxon>Bacteria</taxon>
        <taxon>Bacillati</taxon>
        <taxon>Bacillota</taxon>
        <taxon>Clostridia</taxon>
        <taxon>Eubacteriales</taxon>
        <taxon>Clostridiaceae</taxon>
        <taxon>Clostridium</taxon>
    </lineage>
</organism>
<dbReference type="AlphaFoldDB" id="A0A949TSD7"/>
<keyword evidence="1" id="KW-0812">Transmembrane</keyword>
<evidence type="ECO:0000313" key="4">
    <source>
        <dbReference type="Proteomes" id="UP000694308"/>
    </source>
</evidence>
<comment type="caution">
    <text evidence="3">The sequence shown here is derived from an EMBL/GenBank/DDBJ whole genome shotgun (WGS) entry which is preliminary data.</text>
</comment>
<gene>
    <name evidence="3" type="ORF">I6U48_06015</name>
</gene>
<dbReference type="PANTHER" id="PTHR36435">
    <property type="entry name" value="SLR1288 PROTEIN"/>
    <property type="match status" value="1"/>
</dbReference>
<evidence type="ECO:0000256" key="1">
    <source>
        <dbReference type="SAM" id="Phobius"/>
    </source>
</evidence>
<feature type="transmembrane region" description="Helical" evidence="1">
    <location>
        <begin position="248"/>
        <end position="266"/>
    </location>
</feature>
<feature type="transmembrane region" description="Helical" evidence="1">
    <location>
        <begin position="87"/>
        <end position="114"/>
    </location>
</feature>
<dbReference type="GO" id="GO:0004175">
    <property type="term" value="F:endopeptidase activity"/>
    <property type="evidence" value="ECO:0007669"/>
    <property type="project" value="UniProtKB-ARBA"/>
</dbReference>
<evidence type="ECO:0000259" key="2">
    <source>
        <dbReference type="Pfam" id="PF02517"/>
    </source>
</evidence>
<dbReference type="RefSeq" id="WP_218319506.1">
    <property type="nucleotide sequence ID" value="NZ_JAEEGC010000026.1"/>
</dbReference>
<feature type="transmembrane region" description="Helical" evidence="1">
    <location>
        <begin position="47"/>
        <end position="66"/>
    </location>
</feature>
<feature type="transmembrane region" description="Helical" evidence="1">
    <location>
        <begin position="210"/>
        <end position="228"/>
    </location>
</feature>
<sequence>MDLNLFKYVKLKGYFLKLIGTMVIFVIALVGIILIVGKQRLKPSSGYILSIMPLVINLALLIITLGELKKNNINIKDVIGRPKKKSFIFEVPISLILTYIAGIGMILILLYIVYRINPGIVQNFNKGLKDTYEKAPNSFIMTIDFVDTVLLAPILEEIIFRGILLSKLYNKYGIIRAIIFTSGIFFMIHFRSNPMTFAIGITNCILVLKYKSLIPAIICHGLNNLFVFMKTMGNKVSSNEAVPFEVNIAFLITGMIMIGIYALYIYKNRSYIRNANLSKSGLIDYL</sequence>
<accession>A0A949TSD7</accession>
<keyword evidence="3" id="KW-0378">Hydrolase</keyword>
<keyword evidence="3" id="KW-0482">Metalloprotease</keyword>
<keyword evidence="1" id="KW-0472">Membrane</keyword>
<dbReference type="Pfam" id="PF02517">
    <property type="entry name" value="Rce1-like"/>
    <property type="match status" value="1"/>
</dbReference>
<dbReference type="GO" id="GO:0080120">
    <property type="term" value="P:CAAX-box protein maturation"/>
    <property type="evidence" value="ECO:0007669"/>
    <property type="project" value="UniProtKB-ARBA"/>
</dbReference>
<dbReference type="GO" id="GO:0008237">
    <property type="term" value="F:metallopeptidase activity"/>
    <property type="evidence" value="ECO:0007669"/>
    <property type="project" value="UniProtKB-KW"/>
</dbReference>
<feature type="transmembrane region" description="Helical" evidence="1">
    <location>
        <begin position="14"/>
        <end position="35"/>
    </location>
</feature>
<dbReference type="InterPro" id="IPR052710">
    <property type="entry name" value="CAAX_protease"/>
</dbReference>
<dbReference type="PANTHER" id="PTHR36435:SF1">
    <property type="entry name" value="CAAX AMINO TERMINAL PROTEASE FAMILY PROTEIN"/>
    <property type="match status" value="1"/>
</dbReference>
<feature type="transmembrane region" description="Helical" evidence="1">
    <location>
        <begin position="173"/>
        <end position="190"/>
    </location>
</feature>
<proteinExistence type="predicted"/>
<feature type="domain" description="CAAX prenyl protease 2/Lysostaphin resistance protein A-like" evidence="2">
    <location>
        <begin position="143"/>
        <end position="226"/>
    </location>
</feature>
<keyword evidence="4" id="KW-1185">Reference proteome</keyword>
<protein>
    <submittedName>
        <fullName evidence="3">CPBP family intramembrane metalloprotease</fullName>
    </submittedName>
</protein>
<dbReference type="Proteomes" id="UP000694308">
    <property type="component" value="Unassembled WGS sequence"/>
</dbReference>
<evidence type="ECO:0000313" key="3">
    <source>
        <dbReference type="EMBL" id="MBV7272471.1"/>
    </source>
</evidence>
<dbReference type="InterPro" id="IPR003675">
    <property type="entry name" value="Rce1/LyrA-like_dom"/>
</dbReference>
<name>A0A949TSD7_9CLOT</name>
<dbReference type="EMBL" id="JAEEGC010000026">
    <property type="protein sequence ID" value="MBV7272471.1"/>
    <property type="molecule type" value="Genomic_DNA"/>
</dbReference>